<feature type="compositionally biased region" description="Basic and acidic residues" evidence="1">
    <location>
        <begin position="72"/>
        <end position="81"/>
    </location>
</feature>
<reference evidence="2 3" key="1">
    <citation type="journal article" date="2021" name="Elife">
        <title>Chloroplast acquisition without the gene transfer in kleptoplastic sea slugs, Plakobranchus ocellatus.</title>
        <authorList>
            <person name="Maeda T."/>
            <person name="Takahashi S."/>
            <person name="Yoshida T."/>
            <person name="Shimamura S."/>
            <person name="Takaki Y."/>
            <person name="Nagai Y."/>
            <person name="Toyoda A."/>
            <person name="Suzuki Y."/>
            <person name="Arimoto A."/>
            <person name="Ishii H."/>
            <person name="Satoh N."/>
            <person name="Nishiyama T."/>
            <person name="Hasebe M."/>
            <person name="Maruyama T."/>
            <person name="Minagawa J."/>
            <person name="Obokata J."/>
            <person name="Shigenobu S."/>
        </authorList>
    </citation>
    <scope>NUCLEOTIDE SEQUENCE [LARGE SCALE GENOMIC DNA]</scope>
</reference>
<gene>
    <name evidence="2" type="ORF">ElyMa_003648500</name>
</gene>
<evidence type="ECO:0000256" key="1">
    <source>
        <dbReference type="SAM" id="MobiDB-lite"/>
    </source>
</evidence>
<keyword evidence="3" id="KW-1185">Reference proteome</keyword>
<dbReference type="AlphaFoldDB" id="A0AAV4EX37"/>
<name>A0AAV4EX37_9GAST</name>
<proteinExistence type="predicted"/>
<accession>A0AAV4EX37</accession>
<sequence>MCPDPVIMQGCLRLIMTFLNRHLVIRKGNDFLALTLPGAVIQAGSECYDFQQREGQYQIGASEHQAGSNGERQTRQYEQKPKVPFPAQ</sequence>
<feature type="region of interest" description="Disordered" evidence="1">
    <location>
        <begin position="60"/>
        <end position="88"/>
    </location>
</feature>
<organism evidence="2 3">
    <name type="scientific">Elysia marginata</name>
    <dbReference type="NCBI Taxonomy" id="1093978"/>
    <lineage>
        <taxon>Eukaryota</taxon>
        <taxon>Metazoa</taxon>
        <taxon>Spiralia</taxon>
        <taxon>Lophotrochozoa</taxon>
        <taxon>Mollusca</taxon>
        <taxon>Gastropoda</taxon>
        <taxon>Heterobranchia</taxon>
        <taxon>Euthyneura</taxon>
        <taxon>Panpulmonata</taxon>
        <taxon>Sacoglossa</taxon>
        <taxon>Placobranchoidea</taxon>
        <taxon>Plakobranchidae</taxon>
        <taxon>Elysia</taxon>
    </lineage>
</organism>
<protein>
    <recommendedName>
        <fullName evidence="4">CCDC81 HU domain-containing protein</fullName>
    </recommendedName>
</protein>
<evidence type="ECO:0000313" key="3">
    <source>
        <dbReference type="Proteomes" id="UP000762676"/>
    </source>
</evidence>
<evidence type="ECO:0008006" key="4">
    <source>
        <dbReference type="Google" id="ProtNLM"/>
    </source>
</evidence>
<evidence type="ECO:0000313" key="2">
    <source>
        <dbReference type="EMBL" id="GFR65111.1"/>
    </source>
</evidence>
<dbReference type="EMBL" id="BMAT01007481">
    <property type="protein sequence ID" value="GFR65111.1"/>
    <property type="molecule type" value="Genomic_DNA"/>
</dbReference>
<comment type="caution">
    <text evidence="2">The sequence shown here is derived from an EMBL/GenBank/DDBJ whole genome shotgun (WGS) entry which is preliminary data.</text>
</comment>
<dbReference type="Proteomes" id="UP000762676">
    <property type="component" value="Unassembled WGS sequence"/>
</dbReference>